<dbReference type="MEROPS" id="M43.008"/>
<evidence type="ECO:0000256" key="10">
    <source>
        <dbReference type="SAM" id="SignalP"/>
    </source>
</evidence>
<evidence type="ECO:0000259" key="11">
    <source>
        <dbReference type="Pfam" id="PF05572"/>
    </source>
</evidence>
<dbReference type="InterPro" id="IPR008754">
    <property type="entry name" value="Peptidase_M43"/>
</dbReference>
<keyword evidence="3" id="KW-0479">Metal-binding</keyword>
<keyword evidence="8" id="KW-1015">Disulfide bond</keyword>
<dbReference type="Gene3D" id="3.40.390.10">
    <property type="entry name" value="Collagenase (Catalytic Domain)"/>
    <property type="match status" value="1"/>
</dbReference>
<gene>
    <name evidence="12" type="ORF">PDE_02342</name>
</gene>
<evidence type="ECO:0000256" key="6">
    <source>
        <dbReference type="ARBA" id="ARBA00022833"/>
    </source>
</evidence>
<protein>
    <recommendedName>
        <fullName evidence="11">Peptidase M43 pregnancy-associated plasma-A domain-containing protein</fullName>
    </recommendedName>
</protein>
<dbReference type="AlphaFoldDB" id="S7ZAZ1"/>
<feature type="compositionally biased region" description="Polar residues" evidence="9">
    <location>
        <begin position="268"/>
        <end position="279"/>
    </location>
</feature>
<dbReference type="EMBL" id="KB644410">
    <property type="protein sequence ID" value="EPS27399.1"/>
    <property type="molecule type" value="Genomic_DNA"/>
</dbReference>
<comment type="similarity">
    <text evidence="1">Belongs to the peptidase M43B family.</text>
</comment>
<evidence type="ECO:0000256" key="1">
    <source>
        <dbReference type="ARBA" id="ARBA00008721"/>
    </source>
</evidence>
<dbReference type="HOGENOM" id="CLU_048726_0_2_1"/>
<dbReference type="Proteomes" id="UP000019376">
    <property type="component" value="Unassembled WGS sequence"/>
</dbReference>
<dbReference type="PANTHER" id="PTHR47466">
    <property type="match status" value="1"/>
</dbReference>
<keyword evidence="7" id="KW-0482">Metalloprotease</keyword>
<dbReference type="CDD" id="cd04275">
    <property type="entry name" value="ZnMc_pappalysin_like"/>
    <property type="match status" value="1"/>
</dbReference>
<evidence type="ECO:0000256" key="5">
    <source>
        <dbReference type="ARBA" id="ARBA00022801"/>
    </source>
</evidence>
<keyword evidence="6" id="KW-0862">Zinc</keyword>
<accession>S7ZAZ1</accession>
<dbReference type="GO" id="GO:0006508">
    <property type="term" value="P:proteolysis"/>
    <property type="evidence" value="ECO:0007669"/>
    <property type="project" value="UniProtKB-KW"/>
</dbReference>
<dbReference type="Pfam" id="PF05572">
    <property type="entry name" value="Peptidase_M43"/>
    <property type="match status" value="1"/>
</dbReference>
<keyword evidence="13" id="KW-1185">Reference proteome</keyword>
<keyword evidence="5" id="KW-0378">Hydrolase</keyword>
<dbReference type="SUPFAM" id="SSF55486">
    <property type="entry name" value="Metalloproteases ('zincins'), catalytic domain"/>
    <property type="match status" value="1"/>
</dbReference>
<evidence type="ECO:0000313" key="13">
    <source>
        <dbReference type="Proteomes" id="UP000019376"/>
    </source>
</evidence>
<evidence type="ECO:0000256" key="3">
    <source>
        <dbReference type="ARBA" id="ARBA00022723"/>
    </source>
</evidence>
<keyword evidence="2" id="KW-0645">Protease</keyword>
<evidence type="ECO:0000313" key="12">
    <source>
        <dbReference type="EMBL" id="EPS27399.1"/>
    </source>
</evidence>
<dbReference type="PhylomeDB" id="S7ZAZ1"/>
<dbReference type="OrthoDB" id="536211at2759"/>
<name>S7ZAZ1_PENO1</name>
<dbReference type="PANTHER" id="PTHR47466:SF1">
    <property type="entry name" value="METALLOPROTEASE MEP1 (AFU_ORTHOLOGUE AFUA_1G07730)-RELATED"/>
    <property type="match status" value="1"/>
</dbReference>
<evidence type="ECO:0000256" key="2">
    <source>
        <dbReference type="ARBA" id="ARBA00022670"/>
    </source>
</evidence>
<organism evidence="12 13">
    <name type="scientific">Penicillium oxalicum (strain 114-2 / CGMCC 5302)</name>
    <name type="common">Penicillium decumbens</name>
    <dbReference type="NCBI Taxonomy" id="933388"/>
    <lineage>
        <taxon>Eukaryota</taxon>
        <taxon>Fungi</taxon>
        <taxon>Dikarya</taxon>
        <taxon>Ascomycota</taxon>
        <taxon>Pezizomycotina</taxon>
        <taxon>Eurotiomycetes</taxon>
        <taxon>Eurotiomycetidae</taxon>
        <taxon>Eurotiales</taxon>
        <taxon>Aspergillaceae</taxon>
        <taxon>Penicillium</taxon>
    </lineage>
</organism>
<keyword evidence="4 10" id="KW-0732">Signal</keyword>
<evidence type="ECO:0000256" key="7">
    <source>
        <dbReference type="ARBA" id="ARBA00023049"/>
    </source>
</evidence>
<evidence type="ECO:0000256" key="9">
    <source>
        <dbReference type="SAM" id="MobiDB-lite"/>
    </source>
</evidence>
<sequence>MVFHSLTLLIIAAALHILQGRCSPLVTQQRGICATEDPEPSFLHAVQRVRTDESTNRGSPTREGPIEIDTWFHIVSSSDLQNQVTDEMIDAQLSVLQTAYQDALISYRLQGVTRHVNDAWARNYDEVGMKKALRQGTYRTLNVYFQTNLQATPSQAGRILASENQQHQEHAHPRSISSASVFPAHKDVSVSVLGFCTLPDPNINATSPRSAYVKDGCNILASAISGGSLEQYNRGGTAIHEIGHWNGLLHTFQGETCSPDDPGDYISDTPQQKTPTSGCPASRDSCPDSPGLDPIHDFMDYSSDLCYESFTPGQNERMRSMWESMREGK</sequence>
<proteinExistence type="inferred from homology"/>
<dbReference type="GO" id="GO:0008237">
    <property type="term" value="F:metallopeptidase activity"/>
    <property type="evidence" value="ECO:0007669"/>
    <property type="project" value="UniProtKB-KW"/>
</dbReference>
<evidence type="ECO:0000256" key="8">
    <source>
        <dbReference type="ARBA" id="ARBA00023157"/>
    </source>
</evidence>
<evidence type="ECO:0000256" key="4">
    <source>
        <dbReference type="ARBA" id="ARBA00022729"/>
    </source>
</evidence>
<dbReference type="eggNOG" id="ENOG502S6EM">
    <property type="taxonomic scope" value="Eukaryota"/>
</dbReference>
<feature type="region of interest" description="Disordered" evidence="9">
    <location>
        <begin position="259"/>
        <end position="293"/>
    </location>
</feature>
<dbReference type="GO" id="GO:0046872">
    <property type="term" value="F:metal ion binding"/>
    <property type="evidence" value="ECO:0007669"/>
    <property type="project" value="UniProtKB-KW"/>
</dbReference>
<feature type="chain" id="PRO_5004559785" description="Peptidase M43 pregnancy-associated plasma-A domain-containing protein" evidence="10">
    <location>
        <begin position="23"/>
        <end position="329"/>
    </location>
</feature>
<feature type="signal peptide" evidence="10">
    <location>
        <begin position="1"/>
        <end position="22"/>
    </location>
</feature>
<feature type="domain" description="Peptidase M43 pregnancy-associated plasma-A" evidence="11">
    <location>
        <begin position="233"/>
        <end position="321"/>
    </location>
</feature>
<dbReference type="InterPro" id="IPR024079">
    <property type="entry name" value="MetalloPept_cat_dom_sf"/>
</dbReference>
<reference evidence="12 13" key="1">
    <citation type="journal article" date="2013" name="PLoS ONE">
        <title>Genomic and secretomic analyses reveal unique features of the lignocellulolytic enzyme system of Penicillium decumbens.</title>
        <authorList>
            <person name="Liu G."/>
            <person name="Zhang L."/>
            <person name="Wei X."/>
            <person name="Zou G."/>
            <person name="Qin Y."/>
            <person name="Ma L."/>
            <person name="Li J."/>
            <person name="Zheng H."/>
            <person name="Wang S."/>
            <person name="Wang C."/>
            <person name="Xun L."/>
            <person name="Zhao G.-P."/>
            <person name="Zhou Z."/>
            <person name="Qu Y."/>
        </authorList>
    </citation>
    <scope>NUCLEOTIDE SEQUENCE [LARGE SCALE GENOMIC DNA]</scope>
    <source>
        <strain evidence="13">114-2 / CGMCC 5302</strain>
    </source>
</reference>
<dbReference type="STRING" id="933388.S7ZAZ1"/>